<evidence type="ECO:0000259" key="13">
    <source>
        <dbReference type="Pfam" id="PF00593"/>
    </source>
</evidence>
<protein>
    <submittedName>
        <fullName evidence="15">TonB-dependent receptor</fullName>
    </submittedName>
</protein>
<evidence type="ECO:0000256" key="4">
    <source>
        <dbReference type="ARBA" id="ARBA00022496"/>
    </source>
</evidence>
<evidence type="ECO:0000256" key="8">
    <source>
        <dbReference type="ARBA" id="ARBA00023077"/>
    </source>
</evidence>
<keyword evidence="3 11" id="KW-1134">Transmembrane beta strand</keyword>
<keyword evidence="2 11" id="KW-0813">Transport</keyword>
<comment type="subcellular location">
    <subcellularLocation>
        <location evidence="1 11">Cell outer membrane</location>
        <topology evidence="1 11">Multi-pass membrane protein</topology>
    </subcellularLocation>
</comment>
<dbReference type="RefSeq" id="WP_380601678.1">
    <property type="nucleotide sequence ID" value="NZ_JBHSDU010000014.1"/>
</dbReference>
<dbReference type="SUPFAM" id="SSF56935">
    <property type="entry name" value="Porins"/>
    <property type="match status" value="1"/>
</dbReference>
<dbReference type="Proteomes" id="UP001595904">
    <property type="component" value="Unassembled WGS sequence"/>
</dbReference>
<proteinExistence type="inferred from homology"/>
<evidence type="ECO:0000256" key="12">
    <source>
        <dbReference type="RuleBase" id="RU003357"/>
    </source>
</evidence>
<evidence type="ECO:0000256" key="7">
    <source>
        <dbReference type="ARBA" id="ARBA00023065"/>
    </source>
</evidence>
<dbReference type="PROSITE" id="PS52016">
    <property type="entry name" value="TONB_DEPENDENT_REC_3"/>
    <property type="match status" value="1"/>
</dbReference>
<evidence type="ECO:0000256" key="5">
    <source>
        <dbReference type="ARBA" id="ARBA00022692"/>
    </source>
</evidence>
<comment type="similarity">
    <text evidence="11 12">Belongs to the TonB-dependent receptor family.</text>
</comment>
<accession>A0ABV8SZF3</accession>
<reference evidence="16" key="1">
    <citation type="journal article" date="2019" name="Int. J. Syst. Evol. Microbiol.">
        <title>The Global Catalogue of Microorganisms (GCM) 10K type strain sequencing project: providing services to taxonomists for standard genome sequencing and annotation.</title>
        <authorList>
            <consortium name="The Broad Institute Genomics Platform"/>
            <consortium name="The Broad Institute Genome Sequencing Center for Infectious Disease"/>
            <person name="Wu L."/>
            <person name="Ma J."/>
        </authorList>
    </citation>
    <scope>NUCLEOTIDE SEQUENCE [LARGE SCALE GENOMIC DNA]</scope>
    <source>
        <strain evidence="16">CGMCC 1.10759</strain>
    </source>
</reference>
<evidence type="ECO:0000313" key="16">
    <source>
        <dbReference type="Proteomes" id="UP001595904"/>
    </source>
</evidence>
<dbReference type="InterPro" id="IPR000531">
    <property type="entry name" value="Beta-barrel_TonB"/>
</dbReference>
<evidence type="ECO:0000256" key="10">
    <source>
        <dbReference type="ARBA" id="ARBA00023237"/>
    </source>
</evidence>
<dbReference type="PANTHER" id="PTHR32552">
    <property type="entry name" value="FERRICHROME IRON RECEPTOR-RELATED"/>
    <property type="match status" value="1"/>
</dbReference>
<keyword evidence="9 11" id="KW-0472">Membrane</keyword>
<dbReference type="Pfam" id="PF07715">
    <property type="entry name" value="Plug"/>
    <property type="match status" value="1"/>
</dbReference>
<gene>
    <name evidence="15" type="ORF">ACFPN2_24960</name>
</gene>
<keyword evidence="8 12" id="KW-0798">TonB box</keyword>
<evidence type="ECO:0000256" key="9">
    <source>
        <dbReference type="ARBA" id="ARBA00023136"/>
    </source>
</evidence>
<evidence type="ECO:0000313" key="15">
    <source>
        <dbReference type="EMBL" id="MFC4312357.1"/>
    </source>
</evidence>
<dbReference type="PANTHER" id="PTHR32552:SF81">
    <property type="entry name" value="TONB-DEPENDENT OUTER MEMBRANE RECEPTOR"/>
    <property type="match status" value="1"/>
</dbReference>
<feature type="domain" description="TonB-dependent receptor-like beta-barrel" evidence="13">
    <location>
        <begin position="262"/>
        <end position="708"/>
    </location>
</feature>
<dbReference type="CDD" id="cd01347">
    <property type="entry name" value="ligand_gated_channel"/>
    <property type="match status" value="1"/>
</dbReference>
<sequence length="744" mass="80481">MSTTPRCFPLYLLAATIAYVPRPGSAAEPARATLEEVIVTAQKREERLIDAPVAITAVGGDALNEQNIVQISDYYSRIPNLQYNGDSTYDLSLRGVTTGGGTNPTLAVLIDDVQFGSSTFFGLGNSRFPDFDPGMLERIEVLRGPQGTLYGASSLGGLLKYVMRKPDPERFFGRVEGGMNTVEDGESGWTGRGSVNIPLASEQAALLLGAFVREDPAYIDNVRPTLAAEDVNDARTRGGQASFLFKPSDNLSITLSGLRQERDGHFGTGIQVQTDAAGVPTYVPTFGTDTSINLAATSDEGTQQLYSGRIEWEVGGVQLLSLTSWGKSEGVNRRDVSAVFGFIPAFYGTGAGSSVSIDDAAETEKFAQEFRVSGKTDRLDWRVGAFYTKEDGNVIQQLSLFDPGGSQVATPFLGQGPISYKEYAGFGDVVLHVTDKFDLQVGARYGKNKQEYTNSNTVDTTIEPVFGPTTVFPVATFDEDTVTWALSPSYHFTPDVMGYARIASGYRPGGPNTSLPTIPRTYDSDSVVNYEVGVKGMLAERIFSFDAALFQIDWKDIQLQNTDSVSQFIFFSNGGEARSRGLELTLGWRPLEGLSIDGNVALLDAELSQALPQSATADTLVGFSGDRLPASAKTSGNLSIQQDFTFSSFSLFVGANWSYVGERKSAFVNSAVADARTRFDLPSYSVVDLRAGATFNDRWHLNLYARNVLDEDGVVSADNRNGTNVTIVNFLQPRTLGMSVSLDF</sequence>
<keyword evidence="4" id="KW-0410">Iron transport</keyword>
<name>A0ABV8SZF3_9GAMM</name>
<dbReference type="InterPro" id="IPR039426">
    <property type="entry name" value="TonB-dep_rcpt-like"/>
</dbReference>
<evidence type="ECO:0000256" key="1">
    <source>
        <dbReference type="ARBA" id="ARBA00004571"/>
    </source>
</evidence>
<comment type="caution">
    <text evidence="15">The sequence shown here is derived from an EMBL/GenBank/DDBJ whole genome shotgun (WGS) entry which is preliminary data.</text>
</comment>
<dbReference type="Gene3D" id="2.40.170.20">
    <property type="entry name" value="TonB-dependent receptor, beta-barrel domain"/>
    <property type="match status" value="1"/>
</dbReference>
<dbReference type="EMBL" id="JBHSDU010000014">
    <property type="protein sequence ID" value="MFC4312357.1"/>
    <property type="molecule type" value="Genomic_DNA"/>
</dbReference>
<evidence type="ECO:0000259" key="14">
    <source>
        <dbReference type="Pfam" id="PF07715"/>
    </source>
</evidence>
<keyword evidence="10 11" id="KW-0998">Cell outer membrane</keyword>
<dbReference type="Pfam" id="PF00593">
    <property type="entry name" value="TonB_dep_Rec_b-barrel"/>
    <property type="match status" value="1"/>
</dbReference>
<dbReference type="InterPro" id="IPR036942">
    <property type="entry name" value="Beta-barrel_TonB_sf"/>
</dbReference>
<organism evidence="15 16">
    <name type="scientific">Steroidobacter flavus</name>
    <dbReference type="NCBI Taxonomy" id="1842136"/>
    <lineage>
        <taxon>Bacteria</taxon>
        <taxon>Pseudomonadati</taxon>
        <taxon>Pseudomonadota</taxon>
        <taxon>Gammaproteobacteria</taxon>
        <taxon>Steroidobacterales</taxon>
        <taxon>Steroidobacteraceae</taxon>
        <taxon>Steroidobacter</taxon>
    </lineage>
</organism>
<evidence type="ECO:0000256" key="11">
    <source>
        <dbReference type="PROSITE-ProRule" id="PRU01360"/>
    </source>
</evidence>
<evidence type="ECO:0000256" key="2">
    <source>
        <dbReference type="ARBA" id="ARBA00022448"/>
    </source>
</evidence>
<keyword evidence="5 11" id="KW-0812">Transmembrane</keyword>
<keyword evidence="7" id="KW-0406">Ion transport</keyword>
<evidence type="ECO:0000256" key="3">
    <source>
        <dbReference type="ARBA" id="ARBA00022452"/>
    </source>
</evidence>
<evidence type="ECO:0000256" key="6">
    <source>
        <dbReference type="ARBA" id="ARBA00023004"/>
    </source>
</evidence>
<keyword evidence="16" id="KW-1185">Reference proteome</keyword>
<keyword evidence="6" id="KW-0408">Iron</keyword>
<dbReference type="InterPro" id="IPR012910">
    <property type="entry name" value="Plug_dom"/>
</dbReference>
<feature type="domain" description="TonB-dependent receptor plug" evidence="14">
    <location>
        <begin position="48"/>
        <end position="157"/>
    </location>
</feature>
<keyword evidence="15" id="KW-0675">Receptor</keyword>